<dbReference type="SUPFAM" id="SSF50249">
    <property type="entry name" value="Nucleic acid-binding proteins"/>
    <property type="match status" value="1"/>
</dbReference>
<dbReference type="PANTHER" id="PTHR42918">
    <property type="entry name" value="LYSYL-TRNA SYNTHETASE"/>
    <property type="match status" value="1"/>
</dbReference>
<dbReference type="InterPro" id="IPR002313">
    <property type="entry name" value="Lys-tRNA-ligase_II"/>
</dbReference>
<dbReference type="SUPFAM" id="SSF55681">
    <property type="entry name" value="Class II aaRS and biotin synthetases"/>
    <property type="match status" value="1"/>
</dbReference>
<dbReference type="GO" id="GO:0000049">
    <property type="term" value="F:tRNA binding"/>
    <property type="evidence" value="ECO:0007669"/>
    <property type="project" value="TreeGrafter"/>
</dbReference>
<dbReference type="Pfam" id="PF01336">
    <property type="entry name" value="tRNA_anti-codon"/>
    <property type="match status" value="1"/>
</dbReference>
<dbReference type="GO" id="GO:0000287">
    <property type="term" value="F:magnesium ion binding"/>
    <property type="evidence" value="ECO:0007669"/>
    <property type="project" value="UniProtKB-UniRule"/>
</dbReference>
<keyword evidence="5 7" id="KW-0030">Aminoacyl-tRNA synthetase</keyword>
<comment type="similarity">
    <text evidence="7">Belongs to the class-II aminoacyl-tRNA synthetase family.</text>
</comment>
<feature type="binding site" evidence="7">
    <location>
        <position position="405"/>
    </location>
    <ligand>
        <name>Mg(2+)</name>
        <dbReference type="ChEBI" id="CHEBI:18420"/>
        <label>1</label>
    </ligand>
</feature>
<dbReference type="InterPro" id="IPR004365">
    <property type="entry name" value="NA-bd_OB_tRNA"/>
</dbReference>
<evidence type="ECO:0000256" key="2">
    <source>
        <dbReference type="ARBA" id="ARBA00022723"/>
    </source>
</evidence>
<dbReference type="GO" id="GO:0004824">
    <property type="term" value="F:lysine-tRNA ligase activity"/>
    <property type="evidence" value="ECO:0007669"/>
    <property type="project" value="UniProtKB-UniRule"/>
</dbReference>
<dbReference type="InterPro" id="IPR006195">
    <property type="entry name" value="aa-tRNA-synth_II"/>
</dbReference>
<keyword evidence="2 7" id="KW-0479">Metal-binding</keyword>
<dbReference type="EMBL" id="KC811149">
    <property type="protein sequence ID" value="AGQ20027.1"/>
    <property type="molecule type" value="Genomic_DNA"/>
</dbReference>
<evidence type="ECO:0000259" key="9">
    <source>
        <dbReference type="PROSITE" id="PS50862"/>
    </source>
</evidence>
<accession>S5DYJ2</accession>
<protein>
    <recommendedName>
        <fullName evidence="7">Lysine--tRNA ligase</fullName>
        <ecNumber evidence="7">6.1.1.6</ecNumber>
    </recommendedName>
    <alternativeName>
        <fullName evidence="7">Lysyl-tRNA synthetase</fullName>
        <shortName evidence="7">LysRS</shortName>
    </alternativeName>
</protein>
<organism evidence="10">
    <name type="scientific">Candidatus Actinomarina minuta</name>
    <dbReference type="NCBI Taxonomy" id="1389454"/>
    <lineage>
        <taxon>Bacteria</taxon>
        <taxon>Bacillati</taxon>
        <taxon>Actinomycetota</taxon>
        <taxon>Actinomycetes</taxon>
        <taxon>Candidatus Actinomarinidae</taxon>
        <taxon>Candidatus Actinomarinales</taxon>
        <taxon>Candidatus Actinomarineae</taxon>
        <taxon>Candidatus Actinomarinaceae</taxon>
        <taxon>Candidatus Actinomarina</taxon>
    </lineage>
</organism>
<comment type="subcellular location">
    <subcellularLocation>
        <location evidence="7">Cytoplasm</location>
    </subcellularLocation>
</comment>
<comment type="subunit">
    <text evidence="7">Homodimer.</text>
</comment>
<dbReference type="Pfam" id="PF00152">
    <property type="entry name" value="tRNA-synt_2"/>
    <property type="match status" value="1"/>
</dbReference>
<proteinExistence type="inferred from homology"/>
<feature type="domain" description="Aminoacyl-transfer RNA synthetases class-II family profile" evidence="9">
    <location>
        <begin position="180"/>
        <end position="493"/>
    </location>
</feature>
<feature type="binding site" evidence="7">
    <location>
        <position position="412"/>
    </location>
    <ligand>
        <name>Mg(2+)</name>
        <dbReference type="ChEBI" id="CHEBI:18420"/>
        <label>2</label>
    </ligand>
</feature>
<feature type="binding site" evidence="7">
    <location>
        <position position="412"/>
    </location>
    <ligand>
        <name>Mg(2+)</name>
        <dbReference type="ChEBI" id="CHEBI:18420"/>
        <label>1</label>
    </ligand>
</feature>
<comment type="cofactor">
    <cofactor evidence="7 8">
        <name>Mg(2+)</name>
        <dbReference type="ChEBI" id="CHEBI:18420"/>
    </cofactor>
    <text evidence="7 8">Binds 3 Mg(2+) ions per subunit.</text>
</comment>
<reference evidence="10" key="1">
    <citation type="journal article" date="2013" name="Sci. Rep.">
        <title>Metagenomics uncovers a new group of low GC and ultra-small marine Actinobacteria.</title>
        <authorList>
            <person name="Ghai R."/>
            <person name="Mizuno C.M."/>
            <person name="Picazo A."/>
            <person name="Camacho A."/>
            <person name="Rodriguez-Valera F."/>
        </authorList>
    </citation>
    <scope>NUCLEOTIDE SEQUENCE</scope>
</reference>
<dbReference type="InterPro" id="IPR004364">
    <property type="entry name" value="Aa-tRNA-synt_II"/>
</dbReference>
<evidence type="ECO:0000313" key="10">
    <source>
        <dbReference type="EMBL" id="AGQ20027.1"/>
    </source>
</evidence>
<comment type="catalytic activity">
    <reaction evidence="6 7 8">
        <text>tRNA(Lys) + L-lysine + ATP = L-lysyl-tRNA(Lys) + AMP + diphosphate</text>
        <dbReference type="Rhea" id="RHEA:20792"/>
        <dbReference type="Rhea" id="RHEA-COMP:9696"/>
        <dbReference type="Rhea" id="RHEA-COMP:9697"/>
        <dbReference type="ChEBI" id="CHEBI:30616"/>
        <dbReference type="ChEBI" id="CHEBI:32551"/>
        <dbReference type="ChEBI" id="CHEBI:33019"/>
        <dbReference type="ChEBI" id="CHEBI:78442"/>
        <dbReference type="ChEBI" id="CHEBI:78529"/>
        <dbReference type="ChEBI" id="CHEBI:456215"/>
        <dbReference type="EC" id="6.1.1.6"/>
    </reaction>
</comment>
<evidence type="ECO:0000256" key="1">
    <source>
        <dbReference type="ARBA" id="ARBA00022598"/>
    </source>
</evidence>
<dbReference type="InterPro" id="IPR012340">
    <property type="entry name" value="NA-bd_OB-fold"/>
</dbReference>
<dbReference type="NCBIfam" id="NF001756">
    <property type="entry name" value="PRK00484.1"/>
    <property type="match status" value="1"/>
</dbReference>
<dbReference type="Gene3D" id="2.40.50.140">
    <property type="entry name" value="Nucleic acid-binding proteins"/>
    <property type="match status" value="1"/>
</dbReference>
<dbReference type="PANTHER" id="PTHR42918:SF15">
    <property type="entry name" value="LYSINE--TRNA LIGASE, CHLOROPLASTIC_MITOCHONDRIAL"/>
    <property type="match status" value="1"/>
</dbReference>
<keyword evidence="7" id="KW-0648">Protein biosynthesis</keyword>
<dbReference type="CDD" id="cd04322">
    <property type="entry name" value="LysRS_N"/>
    <property type="match status" value="1"/>
</dbReference>
<sequence>MSELSKSENEIYSLRKEKEENIKSSNLESFTTSFKNSTNINLLHQNHSNIEDGAKTDISVSVRGRILGIRSFGKLTFIDLSDETGKIQLVSTKGLLSEELQEYLSNIDVGDIAGASGTVMKTKKGELSIELKNFVLLTKSFRNFPEKWYGLKDKETRFRQRYLDFVVNDSARNAIKTRFKVLQLIRTFMTSENFLEVETPTLQPKAGGAIARPFLTHHNAMGIDMYLRIAPELYLKRLVIGGFEKVFELGKVFRNEGIDLTHSPEFTMMESYEAYTDVNGVMNMVEKMCQYIIENLDSGYEVKYSGKIADFNFPWERKSMFDLVSKKFSVEISHDSDLDDIKTKFEEAHKITTESKTIGEFVFELFENHIEHEILNPLFVIDYPKEVSPFARENKDKQGITERFELFAFGSELANGFSELIDPRDQEDRLKTQALKKAEGDEEAHVQDEDYIEALEYGLPPTGGLGFGVDRFVMMLTNNESIREVIAFPHIKPEN</sequence>
<keyword evidence="7 8" id="KW-0460">Magnesium</keyword>
<evidence type="ECO:0000256" key="7">
    <source>
        <dbReference type="HAMAP-Rule" id="MF_00252"/>
    </source>
</evidence>
<dbReference type="InterPro" id="IPR018149">
    <property type="entry name" value="Lys-tRNA-synth_II_C"/>
</dbReference>
<dbReference type="EC" id="6.1.1.6" evidence="7"/>
<dbReference type="GO" id="GO:0006430">
    <property type="term" value="P:lysyl-tRNA aminoacylation"/>
    <property type="evidence" value="ECO:0007669"/>
    <property type="project" value="UniProtKB-UniRule"/>
</dbReference>
<keyword evidence="4 7" id="KW-0067">ATP-binding</keyword>
<keyword evidence="7" id="KW-0963">Cytoplasm</keyword>
<dbReference type="NCBIfam" id="TIGR00499">
    <property type="entry name" value="lysS_bact"/>
    <property type="match status" value="1"/>
</dbReference>
<evidence type="ECO:0000256" key="4">
    <source>
        <dbReference type="ARBA" id="ARBA00022840"/>
    </source>
</evidence>
<evidence type="ECO:0000256" key="5">
    <source>
        <dbReference type="ARBA" id="ARBA00023146"/>
    </source>
</evidence>
<keyword evidence="3 7" id="KW-0547">Nucleotide-binding</keyword>
<dbReference type="GO" id="GO:0005524">
    <property type="term" value="F:ATP binding"/>
    <property type="evidence" value="ECO:0007669"/>
    <property type="project" value="UniProtKB-UniRule"/>
</dbReference>
<name>S5DYJ2_9ACTN</name>
<dbReference type="PROSITE" id="PS50862">
    <property type="entry name" value="AA_TRNA_LIGASE_II"/>
    <property type="match status" value="1"/>
</dbReference>
<dbReference type="HAMAP" id="MF_00252">
    <property type="entry name" value="Lys_tRNA_synth_class2"/>
    <property type="match status" value="1"/>
</dbReference>
<evidence type="ECO:0000256" key="6">
    <source>
        <dbReference type="ARBA" id="ARBA00048573"/>
    </source>
</evidence>
<dbReference type="PRINTS" id="PR00982">
    <property type="entry name" value="TRNASYNTHLYS"/>
</dbReference>
<evidence type="ECO:0000256" key="8">
    <source>
        <dbReference type="RuleBase" id="RU000336"/>
    </source>
</evidence>
<keyword evidence="1 7" id="KW-0436">Ligase</keyword>
<dbReference type="CDD" id="cd00775">
    <property type="entry name" value="LysRS_core"/>
    <property type="match status" value="1"/>
</dbReference>
<dbReference type="InterPro" id="IPR045864">
    <property type="entry name" value="aa-tRNA-synth_II/BPL/LPL"/>
</dbReference>
<dbReference type="Gene3D" id="3.30.930.10">
    <property type="entry name" value="Bira Bifunctional Protein, Domain 2"/>
    <property type="match status" value="1"/>
</dbReference>
<gene>
    <name evidence="7" type="primary">lysS</name>
</gene>
<dbReference type="AlphaFoldDB" id="S5DYJ2"/>
<dbReference type="GO" id="GO:0005829">
    <property type="term" value="C:cytosol"/>
    <property type="evidence" value="ECO:0007669"/>
    <property type="project" value="TreeGrafter"/>
</dbReference>
<evidence type="ECO:0000256" key="3">
    <source>
        <dbReference type="ARBA" id="ARBA00022741"/>
    </source>
</evidence>
<dbReference type="InterPro" id="IPR044136">
    <property type="entry name" value="Lys-tRNA-ligase_II_N"/>
</dbReference>